<dbReference type="GO" id="GO:0033735">
    <property type="term" value="F:aspartate dehydrogenase [NAD(P)+] activity"/>
    <property type="evidence" value="ECO:0007669"/>
    <property type="project" value="InterPro"/>
</dbReference>
<accession>A0A977KBN5</accession>
<dbReference type="Gene3D" id="3.40.50.720">
    <property type="entry name" value="NAD(P)-binding Rossmann-like Domain"/>
    <property type="match status" value="1"/>
</dbReference>
<feature type="domain" description="Aspartate dehydrogenase" evidence="2">
    <location>
        <begin position="169"/>
        <end position="251"/>
    </location>
</feature>
<name>A0A977KBN5_9CREN</name>
<evidence type="ECO:0000259" key="2">
    <source>
        <dbReference type="Pfam" id="PF01958"/>
    </source>
</evidence>
<evidence type="ECO:0008006" key="6">
    <source>
        <dbReference type="Google" id="ProtNLM"/>
    </source>
</evidence>
<keyword evidence="5" id="KW-1185">Reference proteome</keyword>
<dbReference type="GO" id="GO:0009435">
    <property type="term" value="P:NAD+ biosynthetic process"/>
    <property type="evidence" value="ECO:0007669"/>
    <property type="project" value="InterPro"/>
</dbReference>
<dbReference type="EMBL" id="CP006868">
    <property type="protein sequence ID" value="UXD22662.1"/>
    <property type="molecule type" value="Genomic_DNA"/>
</dbReference>
<dbReference type="InterPro" id="IPR036291">
    <property type="entry name" value="NAD(P)-bd_dom_sf"/>
</dbReference>
<reference evidence="4" key="1">
    <citation type="submission" date="2013-11" db="EMBL/GenBank/DDBJ databases">
        <title>Comparative genomics of Ignicoccus.</title>
        <authorList>
            <person name="Podar M."/>
        </authorList>
    </citation>
    <scope>NUCLEOTIDE SEQUENCE</scope>
    <source>
        <strain evidence="4">DSM 13166</strain>
    </source>
</reference>
<dbReference type="PANTHER" id="PTHR31873">
    <property type="entry name" value="L-ASPARTATE DEHYDROGENASE-RELATED"/>
    <property type="match status" value="1"/>
</dbReference>
<proteinExistence type="inferred from homology"/>
<dbReference type="AlphaFoldDB" id="A0A977KBN5"/>
<dbReference type="KEGG" id="ipc:IPA_07135"/>
<dbReference type="SUPFAM" id="SSF51735">
    <property type="entry name" value="NAD(P)-binding Rossmann-fold domains"/>
    <property type="match status" value="1"/>
</dbReference>
<dbReference type="Proteomes" id="UP001063698">
    <property type="component" value="Chromosome"/>
</dbReference>
<protein>
    <recommendedName>
        <fullName evidence="6">Aspartate dehydrogenase</fullName>
    </recommendedName>
</protein>
<evidence type="ECO:0000313" key="4">
    <source>
        <dbReference type="EMBL" id="UXD22662.1"/>
    </source>
</evidence>
<dbReference type="Gene3D" id="3.30.360.10">
    <property type="entry name" value="Dihydrodipicolinate Reductase, domain 2"/>
    <property type="match status" value="1"/>
</dbReference>
<evidence type="ECO:0000256" key="1">
    <source>
        <dbReference type="ARBA" id="ARBA00008331"/>
    </source>
</evidence>
<dbReference type="InterPro" id="IPR005106">
    <property type="entry name" value="Asp/hSer_DH_NAD-bd"/>
</dbReference>
<organism evidence="4 5">
    <name type="scientific">Ignicoccus pacificus DSM 13166</name>
    <dbReference type="NCBI Taxonomy" id="940294"/>
    <lineage>
        <taxon>Archaea</taxon>
        <taxon>Thermoproteota</taxon>
        <taxon>Thermoprotei</taxon>
        <taxon>Desulfurococcales</taxon>
        <taxon>Desulfurococcaceae</taxon>
        <taxon>Ignicoccus</taxon>
    </lineage>
</organism>
<evidence type="ECO:0000259" key="3">
    <source>
        <dbReference type="Pfam" id="PF03447"/>
    </source>
</evidence>
<dbReference type="Pfam" id="PF03447">
    <property type="entry name" value="NAD_binding_3"/>
    <property type="match status" value="1"/>
</dbReference>
<dbReference type="Pfam" id="PF01958">
    <property type="entry name" value="Asp_DH_C"/>
    <property type="match status" value="1"/>
</dbReference>
<dbReference type="GO" id="GO:0050661">
    <property type="term" value="F:NADP binding"/>
    <property type="evidence" value="ECO:0007669"/>
    <property type="project" value="InterPro"/>
</dbReference>
<dbReference type="PANTHER" id="PTHR31873:SF6">
    <property type="entry name" value="ASPARTATE DEHYDROGENASE DOMAIN-CONTAINING PROTEIN"/>
    <property type="match status" value="1"/>
</dbReference>
<sequence>MRELLLFGLGPIGLEVLRAITKGLLKVDKVYAVAPHAEIAKAREILPKLIELDEDVAVKMKFSAVLEIAGPQKAKEYVPKFLMQGNTVIMMTSSLLADDDYMEEIKRITKAYGGRIVVPFGAVGGLDLVNALSVFEDLKVEVEVRRRPEVLADVLREAGFEVDATEDVPVVLYEGSAKEELRKVQKGINTIMAAVLAAGRDVNLRIVADASVKGSKYSLIIESPIAKAKLQAEYEVFEEDPKLSKIMAYSALRALKAVLEGVEVVVF</sequence>
<comment type="similarity">
    <text evidence="1">Belongs to the L-aspartate dehydrogenase family.</text>
</comment>
<dbReference type="InterPro" id="IPR002811">
    <property type="entry name" value="Asp_DH"/>
</dbReference>
<feature type="domain" description="Aspartate/homoserine dehydrogenase NAD-binding" evidence="3">
    <location>
        <begin position="8"/>
        <end position="119"/>
    </location>
</feature>
<evidence type="ECO:0000313" key="5">
    <source>
        <dbReference type="Proteomes" id="UP001063698"/>
    </source>
</evidence>
<gene>
    <name evidence="4" type="ORF">IPA_07135</name>
</gene>
<dbReference type="SUPFAM" id="SSF55347">
    <property type="entry name" value="Glyceraldehyde-3-phosphate dehydrogenase-like, C-terminal domain"/>
    <property type="match status" value="1"/>
</dbReference>